<evidence type="ECO:0000313" key="8">
    <source>
        <dbReference type="WBParaSite" id="SMRG1_15110.2"/>
    </source>
</evidence>
<dbReference type="Pfam" id="PF00373">
    <property type="entry name" value="FERM_M"/>
    <property type="match status" value="1"/>
</dbReference>
<evidence type="ECO:0000313" key="6">
    <source>
        <dbReference type="Proteomes" id="UP000050790"/>
    </source>
</evidence>
<dbReference type="SMART" id="SM01196">
    <property type="entry name" value="FERM_C"/>
    <property type="match status" value="1"/>
</dbReference>
<dbReference type="CDD" id="cd17099">
    <property type="entry name" value="FERM_F1_PTPN14_like"/>
    <property type="match status" value="1"/>
</dbReference>
<dbReference type="PANTHER" id="PTHR45706">
    <property type="entry name" value="TYROSINE-PROTEIN PHOSPHATASE"/>
    <property type="match status" value="1"/>
</dbReference>
<feature type="compositionally biased region" description="Polar residues" evidence="4">
    <location>
        <begin position="1430"/>
        <end position="1450"/>
    </location>
</feature>
<feature type="compositionally biased region" description="Polar residues" evidence="4">
    <location>
        <begin position="1556"/>
        <end position="1565"/>
    </location>
</feature>
<feature type="region of interest" description="Disordered" evidence="4">
    <location>
        <begin position="1542"/>
        <end position="1594"/>
    </location>
</feature>
<feature type="compositionally biased region" description="Basic and acidic residues" evidence="4">
    <location>
        <begin position="1214"/>
        <end position="1245"/>
    </location>
</feature>
<feature type="compositionally biased region" description="Basic and acidic residues" evidence="4">
    <location>
        <begin position="2468"/>
        <end position="2481"/>
    </location>
</feature>
<dbReference type="Gene3D" id="3.10.20.90">
    <property type="entry name" value="Phosphatidylinositol 3-kinase Catalytic Subunit, Chain A, domain 1"/>
    <property type="match status" value="1"/>
</dbReference>
<feature type="compositionally biased region" description="Low complexity" evidence="4">
    <location>
        <begin position="1717"/>
        <end position="1741"/>
    </location>
</feature>
<proteinExistence type="predicted"/>
<dbReference type="Pfam" id="PF09379">
    <property type="entry name" value="FERM_N"/>
    <property type="match status" value="1"/>
</dbReference>
<feature type="region of interest" description="Disordered" evidence="4">
    <location>
        <begin position="1291"/>
        <end position="1319"/>
    </location>
</feature>
<dbReference type="InterPro" id="IPR014352">
    <property type="entry name" value="FERM/acyl-CoA-bd_prot_sf"/>
</dbReference>
<dbReference type="InterPro" id="IPR029071">
    <property type="entry name" value="Ubiquitin-like_domsf"/>
</dbReference>
<dbReference type="PANTHER" id="PTHR45706:SF1">
    <property type="entry name" value="PEZ, ISOFORM A"/>
    <property type="match status" value="1"/>
</dbReference>
<feature type="region of interest" description="Disordered" evidence="4">
    <location>
        <begin position="1698"/>
        <end position="1741"/>
    </location>
</feature>
<feature type="region of interest" description="Disordered" evidence="4">
    <location>
        <begin position="1214"/>
        <end position="1253"/>
    </location>
</feature>
<dbReference type="Gene3D" id="1.20.80.10">
    <property type="match status" value="1"/>
</dbReference>
<feature type="compositionally biased region" description="Polar residues" evidence="4">
    <location>
        <begin position="1698"/>
        <end position="1716"/>
    </location>
</feature>
<protein>
    <recommendedName>
        <fullName evidence="1">protein-tyrosine-phosphatase</fullName>
        <ecNumber evidence="1">3.1.3.48</ecNumber>
    </recommendedName>
</protein>
<keyword evidence="2" id="KW-0378">Hydrolase</keyword>
<dbReference type="SUPFAM" id="SSF54236">
    <property type="entry name" value="Ubiquitin-like"/>
    <property type="match status" value="1"/>
</dbReference>
<evidence type="ECO:0000256" key="2">
    <source>
        <dbReference type="ARBA" id="ARBA00022801"/>
    </source>
</evidence>
<reference evidence="7 8" key="1">
    <citation type="submission" date="2023-11" db="UniProtKB">
        <authorList>
            <consortium name="WormBaseParasite"/>
        </authorList>
    </citation>
    <scope>IDENTIFICATION</scope>
</reference>
<feature type="compositionally biased region" description="Polar residues" evidence="4">
    <location>
        <begin position="1024"/>
        <end position="1034"/>
    </location>
</feature>
<keyword evidence="3" id="KW-0904">Protein phosphatase</keyword>
<feature type="region of interest" description="Disordered" evidence="4">
    <location>
        <begin position="2187"/>
        <end position="2227"/>
    </location>
</feature>
<feature type="compositionally biased region" description="Polar residues" evidence="4">
    <location>
        <begin position="900"/>
        <end position="922"/>
    </location>
</feature>
<feature type="region of interest" description="Disordered" evidence="4">
    <location>
        <begin position="1388"/>
        <end position="1450"/>
    </location>
</feature>
<feature type="compositionally biased region" description="Low complexity" evidence="4">
    <location>
        <begin position="1301"/>
        <end position="1312"/>
    </location>
</feature>
<accession>A0AA84Z907</accession>
<dbReference type="InterPro" id="IPR018980">
    <property type="entry name" value="FERM_PH-like_C"/>
</dbReference>
<dbReference type="SUPFAM" id="SSF50729">
    <property type="entry name" value="PH domain-like"/>
    <property type="match status" value="1"/>
</dbReference>
<dbReference type="InterPro" id="IPR000299">
    <property type="entry name" value="FERM_domain"/>
</dbReference>
<evidence type="ECO:0000256" key="4">
    <source>
        <dbReference type="SAM" id="MobiDB-lite"/>
    </source>
</evidence>
<dbReference type="Proteomes" id="UP000050790">
    <property type="component" value="Unassembled WGS sequence"/>
</dbReference>
<dbReference type="WBParaSite" id="SMRG1_15110.1">
    <property type="protein sequence ID" value="SMRG1_15110.1"/>
    <property type="gene ID" value="SMRG1_15110"/>
</dbReference>
<dbReference type="InterPro" id="IPR011993">
    <property type="entry name" value="PH-like_dom_sf"/>
</dbReference>
<evidence type="ECO:0000256" key="1">
    <source>
        <dbReference type="ARBA" id="ARBA00013064"/>
    </source>
</evidence>
<feature type="region of interest" description="Disordered" evidence="4">
    <location>
        <begin position="563"/>
        <end position="597"/>
    </location>
</feature>
<dbReference type="SUPFAM" id="SSF47031">
    <property type="entry name" value="Second domain of FERM"/>
    <property type="match status" value="1"/>
</dbReference>
<evidence type="ECO:0000256" key="3">
    <source>
        <dbReference type="ARBA" id="ARBA00022912"/>
    </source>
</evidence>
<evidence type="ECO:0000313" key="7">
    <source>
        <dbReference type="WBParaSite" id="SMRG1_15110.1"/>
    </source>
</evidence>
<feature type="compositionally biased region" description="Polar residues" evidence="4">
    <location>
        <begin position="2049"/>
        <end position="2058"/>
    </location>
</feature>
<dbReference type="Gene3D" id="2.30.29.30">
    <property type="entry name" value="Pleckstrin-homology domain (PH domain)/Phosphotyrosine-binding domain (PTB)"/>
    <property type="match status" value="1"/>
</dbReference>
<feature type="compositionally biased region" description="Basic residues" evidence="4">
    <location>
        <begin position="2023"/>
        <end position="2042"/>
    </location>
</feature>
<evidence type="ECO:0000259" key="5">
    <source>
        <dbReference type="PROSITE" id="PS50057"/>
    </source>
</evidence>
<dbReference type="CDD" id="cd14473">
    <property type="entry name" value="FERM_B-lobe"/>
    <property type="match status" value="1"/>
</dbReference>
<feature type="compositionally biased region" description="Polar residues" evidence="4">
    <location>
        <begin position="2454"/>
        <end position="2467"/>
    </location>
</feature>
<dbReference type="GO" id="GO:0004725">
    <property type="term" value="F:protein tyrosine phosphatase activity"/>
    <property type="evidence" value="ECO:0007669"/>
    <property type="project" value="UniProtKB-EC"/>
</dbReference>
<dbReference type="InterPro" id="IPR018979">
    <property type="entry name" value="FERM_N"/>
</dbReference>
<feature type="compositionally biased region" description="Basic residues" evidence="4">
    <location>
        <begin position="574"/>
        <end position="591"/>
    </location>
</feature>
<dbReference type="WBParaSite" id="SMRG1_15110.2">
    <property type="protein sequence ID" value="SMRG1_15110.2"/>
    <property type="gene ID" value="SMRG1_15110"/>
</dbReference>
<feature type="region of interest" description="Disordered" evidence="4">
    <location>
        <begin position="2006"/>
        <end position="2058"/>
    </location>
</feature>
<feature type="compositionally biased region" description="Low complexity" evidence="4">
    <location>
        <begin position="2193"/>
        <end position="2222"/>
    </location>
</feature>
<sequence>MPLKLNFKRTHRYNVAAKDLHVIRIYTLDNTCVEYTVSSNTTGRDALEYVAQRLDIEDIYFFGFTYEDWAGEQKCLFLNKSIKKQLDKYARQHALTLTVMLFIDNPQFLPDPQIRRWFYLQLRRNVAMGLLPVTLKLAIKLQAYSLQAEFGDFVDIETTLSNWRERNLHSETSVVGAFDLSTTEYVDDIVWGYSHLQGVSQDNAIWYFLDEIRHNPLYGVRTFTGMTCSNEVAELGVSRNGINITTFEPQRQTIANLKWEHIKDLTYARKTFTIQLLKRGKSVHFIFEDYESARYLWQFCIQMHSSYIDYWTHVKSVPPQPAVHISEPPDILRGTELRCTYSGSPVLNDFAAELSTSQQPSQQYTKYDVEPVNDESQRIQQNNADPQHSGGLINPCKLIDPFKIESNTTAPTSDNKTFRINPSPRRPSEATCMVSCNSNFIQNTFVSKVTTTNADFKEQNADSESGTLVGHWSLKSGAGTLDSQLLNKGCVTCLPGRECLKPTGWFLSKSGGANTTSAVSKESKITFSDQQSSKTDGPLAPLTNKEMQINHEDSSFVQNKQHNTSEITEEHKITKSHRSHKHRQTKRHHQEHIKPNIAITSEMTNRHENTNCCEPLSPLHLSTVDVVLSKKEVCPEQSSPSSLASSDSSSEHVLVSPRASFSSSSSSCTASIKKIDLVHAAQHQSCSSSTSSSSSNSITQADFEANEARKTSFGFAASLCTSANNITFKSPSKSNTRGLSSGSGPTFPSGRKLWHDLIHSNSGGILPLLSGLSQRHYRPQSQMKRFQASTSITPEVNVQKPDFEAVPTRYIQNRHNSKKTVDGLSTHIHKSSTQLSPSNNPLQEFQRWFSSAKHRIPFGWTSSATSRGSAMNISAPLPYQTSGNCCESHVTRSEKEQCLDVTSNPVSSTAHQNINNQSTSKTGRLERSASESYSRSVSSSLNNSRTIVLVNLEQSSMDDANPQKLKSSTKDLKNTTVNETKILTPTIHLLPPSPTRSSFKISGNKEINVVKGDLHDSKVLLTSCSNFNSKPESNNSEKKHSEDNEIYNKSNVNKVNLVSEPKNNFLSNLQSRNFTRPINQSTQQEQGNFLTSSSSSWRLFPCPLTLNEANRLAVTPPRKFVNSVSDNCCSSPTEFHPNRPMYNVSGYQHSNFNHGPRVNLDISHTTITEATFGEEMDGKRQIIKNTLNDSMCQRHFSTTPTTPVSRPNLLWKEASDQPCDHGSSRETAHSLRQQDECDNDKHTNVDVKGSVSSSTNVNRECSSVINTWSSNDQLKSKSVVDDENCILDTMENSQELENKPSSNTLLTTSSSSDQCSIPRPSSGTMHLLTNSDIHQLLSLTNLKETELAHRLLAEYRQALLQQQCLHTNSVSTPNLSASQELQVLSSSNAAEDIESQEDQINTSAPEKPRYKTSNKRSDESRQTSKKSHGTNHISSDSMRNPSEVSHSSQTALRLKVRCNRNIEIQSIDSPDYVNAAAFRNDRRHTNDRPLSLASSTDIDSNATFRVLSSFEMRTSSGGNYSTGNLILTNCSIGSEEATMGLSVDLTNPDSQPGVESMTSHSSNKSWDQEQRSITEGNQLQDHKDNNSNTEVCPHEDLTCTDADKLNSYGQPPDLCMTQKGTSFSIKEYLNKPRSKVQCNHLNSQRRHVIGEYENLEAISCEKNKKNYLPDHLCRSTHEHHDGNHCISHDPQPQRTLSKNVISSCNTPPESLTTLTRSGESTSPSPSAYSESSSTLSSSSPYSDLGCIDSLQRVSLRKHSAGKTAFETRNEVQHSSPWRQLCYLEAGTKFKRNHRKDEKYYEMFSTVITPRFKKRIKYCNCSCHKSVEHLKINKPNSSRTETNDLSLIDVSNPSGYRRIKQKAHSFEPFSRITNAKPSEHHYTSVCFEDVSKGVVPSESASSNIQEYQRKHIKSSNRKSHHIIASNIPVSVNRSNYPSCCYCEQMDYHSHNDVSDSMNTSPTDSPCLSSASSYSFSTSSLDVQPVFDCPHHFHIPSYTSVVIGHKSGRNHRSGSLEPSSIIHRSIPRKPKPRNFTKSSKRRLSVRKEYHNGNSQSTNSVGLHYSENYKREHCSCCEFHESSTKRDLLEQYNRHNNNSSNTNNINNNKTINNKSMNLFFRLPFTNGYHDNDSSNYSRHFDHGLKNDEKPPIIVKRKFNGLNNGNNINCQHTHRGEYYSTKEKNLTDTPFIQKGINNNDDTVATTTTTTTTSTTSITNNNNNSNTYSCNHQNRSAQNFENEGSFKPPRPKDLKVFSRNQNFSPVDLTKYRSSSGKKISFFKEKIPSESQIMAHDQLQEMNKSTEKEAIQCSWTEKGKLPTPNASTHTPLPSPDLLCRPNAKNNGYAVGSLRPSKVSDYRRENSIKLDDSAYSNKLLYHECYQEHENHRKNGPKFSPLSEPCQLEEPQELGQNTFVKPYRESIKPSAKTIKQKLSPTNDLSPTPALVYTASVVFGPKQQSDPNTINSNHSSVIHEKSKAYERQSEPRNIPLIRNGSMEPDDSNKKNTTLRKGNISAIPLIATDHSCI</sequence>
<dbReference type="InterPro" id="IPR019749">
    <property type="entry name" value="Band_41_domain"/>
</dbReference>
<dbReference type="InterPro" id="IPR035963">
    <property type="entry name" value="FERM_2"/>
</dbReference>
<feature type="region of interest" description="Disordered" evidence="4">
    <location>
        <begin position="897"/>
        <end position="937"/>
    </location>
</feature>
<feature type="region of interest" description="Disordered" evidence="4">
    <location>
        <begin position="2454"/>
        <end position="2506"/>
    </location>
</feature>
<dbReference type="EC" id="3.1.3.48" evidence="1"/>
<dbReference type="PROSITE" id="PS50057">
    <property type="entry name" value="FERM_3"/>
    <property type="match status" value="1"/>
</dbReference>
<name>A0AA84Z907_9TREM</name>
<organism evidence="6 8">
    <name type="scientific">Schistosoma margrebowiei</name>
    <dbReference type="NCBI Taxonomy" id="48269"/>
    <lineage>
        <taxon>Eukaryota</taxon>
        <taxon>Metazoa</taxon>
        <taxon>Spiralia</taxon>
        <taxon>Lophotrochozoa</taxon>
        <taxon>Platyhelminthes</taxon>
        <taxon>Trematoda</taxon>
        <taxon>Digenea</taxon>
        <taxon>Strigeidida</taxon>
        <taxon>Schistosomatoidea</taxon>
        <taxon>Schistosomatidae</taxon>
        <taxon>Schistosoma</taxon>
    </lineage>
</organism>
<dbReference type="SMART" id="SM00295">
    <property type="entry name" value="B41"/>
    <property type="match status" value="1"/>
</dbReference>
<dbReference type="Pfam" id="PF09380">
    <property type="entry name" value="FERM_C"/>
    <property type="match status" value="1"/>
</dbReference>
<feature type="region of interest" description="Disordered" evidence="4">
    <location>
        <begin position="1024"/>
        <end position="1045"/>
    </location>
</feature>
<dbReference type="InterPro" id="IPR019748">
    <property type="entry name" value="FERM_central"/>
</dbReference>
<feature type="domain" description="FERM" evidence="5">
    <location>
        <begin position="21"/>
        <end position="311"/>
    </location>
</feature>